<proteinExistence type="predicted"/>
<feature type="non-terminal residue" evidence="1">
    <location>
        <position position="1"/>
    </location>
</feature>
<evidence type="ECO:0000313" key="1">
    <source>
        <dbReference type="EMBL" id="CAG8819135.1"/>
    </source>
</evidence>
<name>A0ABN7W8P6_GIGMA</name>
<keyword evidence="2" id="KW-1185">Reference proteome</keyword>
<evidence type="ECO:0000313" key="2">
    <source>
        <dbReference type="Proteomes" id="UP000789901"/>
    </source>
</evidence>
<comment type="caution">
    <text evidence="1">The sequence shown here is derived from an EMBL/GenBank/DDBJ whole genome shotgun (WGS) entry which is preliminary data.</text>
</comment>
<gene>
    <name evidence="1" type="ORF">GMARGA_LOCUS27230</name>
</gene>
<protein>
    <submittedName>
        <fullName evidence="1">1698_t:CDS:1</fullName>
    </submittedName>
</protein>
<reference evidence="1 2" key="1">
    <citation type="submission" date="2021-06" db="EMBL/GenBank/DDBJ databases">
        <authorList>
            <person name="Kallberg Y."/>
            <person name="Tangrot J."/>
            <person name="Rosling A."/>
        </authorList>
    </citation>
    <scope>NUCLEOTIDE SEQUENCE [LARGE SCALE GENOMIC DNA]</scope>
    <source>
        <strain evidence="1 2">120-4 pot B 10/14</strain>
    </source>
</reference>
<dbReference type="Proteomes" id="UP000789901">
    <property type="component" value="Unassembled WGS sequence"/>
</dbReference>
<accession>A0ABN7W8P6</accession>
<dbReference type="EMBL" id="CAJVQB010033017">
    <property type="protein sequence ID" value="CAG8819135.1"/>
    <property type="molecule type" value="Genomic_DNA"/>
</dbReference>
<sequence length="43" mass="4616">IHSSCQQIEKGAKQRGHGVATITAKPGCWQGKLVQSLSNLRKA</sequence>
<organism evidence="1 2">
    <name type="scientific">Gigaspora margarita</name>
    <dbReference type="NCBI Taxonomy" id="4874"/>
    <lineage>
        <taxon>Eukaryota</taxon>
        <taxon>Fungi</taxon>
        <taxon>Fungi incertae sedis</taxon>
        <taxon>Mucoromycota</taxon>
        <taxon>Glomeromycotina</taxon>
        <taxon>Glomeromycetes</taxon>
        <taxon>Diversisporales</taxon>
        <taxon>Gigasporaceae</taxon>
        <taxon>Gigaspora</taxon>
    </lineage>
</organism>